<protein>
    <recommendedName>
        <fullName evidence="1">Biopterin-dependent aromatic amino acid hydroxylase family profile domain-containing protein</fullName>
    </recommendedName>
</protein>
<dbReference type="PROSITE" id="PS51410">
    <property type="entry name" value="BH4_AAA_HYDROXYL_2"/>
    <property type="match status" value="1"/>
</dbReference>
<dbReference type="InterPro" id="IPR019774">
    <property type="entry name" value="Aromatic-AA_hydroxylase_C"/>
</dbReference>
<evidence type="ECO:0000313" key="2">
    <source>
        <dbReference type="EMBL" id="SVE58698.1"/>
    </source>
</evidence>
<sequence>MMALGLTEPDSFLHLEEHPDIRVLFGSGTVSRLGEEA</sequence>
<feature type="domain" description="Biopterin-dependent aromatic amino acid hydroxylase family profile" evidence="1">
    <location>
        <begin position="1"/>
        <end position="37"/>
    </location>
</feature>
<reference evidence="2" key="1">
    <citation type="submission" date="2018-05" db="EMBL/GenBank/DDBJ databases">
        <authorList>
            <person name="Lanie J.A."/>
            <person name="Ng W.-L."/>
            <person name="Kazmierczak K.M."/>
            <person name="Andrzejewski T.M."/>
            <person name="Davidsen T.M."/>
            <person name="Wayne K.J."/>
            <person name="Tettelin H."/>
            <person name="Glass J.I."/>
            <person name="Rusch D."/>
            <person name="Podicherti R."/>
            <person name="Tsui H.-C.T."/>
            <person name="Winkler M.E."/>
        </authorList>
    </citation>
    <scope>NUCLEOTIDE SEQUENCE</scope>
</reference>
<dbReference type="GO" id="GO:0016714">
    <property type="term" value="F:oxidoreductase activity, acting on paired donors, with incorporation or reduction of molecular oxygen, reduced pteridine as one donor, and incorporation of one atom of oxygen"/>
    <property type="evidence" value="ECO:0007669"/>
    <property type="project" value="InterPro"/>
</dbReference>
<dbReference type="EMBL" id="UINC01227701">
    <property type="protein sequence ID" value="SVE58698.1"/>
    <property type="molecule type" value="Genomic_DNA"/>
</dbReference>
<feature type="non-terminal residue" evidence="2">
    <location>
        <position position="37"/>
    </location>
</feature>
<proteinExistence type="predicted"/>
<evidence type="ECO:0000259" key="1">
    <source>
        <dbReference type="PROSITE" id="PS51410"/>
    </source>
</evidence>
<gene>
    <name evidence="2" type="ORF">METZ01_LOCUS511552</name>
</gene>
<name>A0A383ERK0_9ZZZZ</name>
<accession>A0A383ERK0</accession>
<dbReference type="AlphaFoldDB" id="A0A383ERK0"/>
<organism evidence="2">
    <name type="scientific">marine metagenome</name>
    <dbReference type="NCBI Taxonomy" id="408172"/>
    <lineage>
        <taxon>unclassified sequences</taxon>
        <taxon>metagenomes</taxon>
        <taxon>ecological metagenomes</taxon>
    </lineage>
</organism>